<evidence type="ECO:0000256" key="3">
    <source>
        <dbReference type="ARBA" id="ARBA00023002"/>
    </source>
</evidence>
<dbReference type="GO" id="GO:0005829">
    <property type="term" value="C:cytosol"/>
    <property type="evidence" value="ECO:0007669"/>
    <property type="project" value="UniProtKB-ARBA"/>
</dbReference>
<dbReference type="AlphaFoldDB" id="A0A9W9U982"/>
<keyword evidence="6" id="KW-1185">Reference proteome</keyword>
<dbReference type="Proteomes" id="UP001147746">
    <property type="component" value="Unassembled WGS sequence"/>
</dbReference>
<evidence type="ECO:0000256" key="1">
    <source>
        <dbReference type="ARBA" id="ARBA00001917"/>
    </source>
</evidence>
<comment type="cofactor">
    <cofactor evidence="1">
        <name>FMN</name>
        <dbReference type="ChEBI" id="CHEBI:58210"/>
    </cofactor>
</comment>
<comment type="caution">
    <text evidence="5">The sequence shown here is derived from an EMBL/GenBank/DDBJ whole genome shotgun (WGS) entry which is preliminary data.</text>
</comment>
<sequence length="404" mass="44965">MTIHFISGEDSALFRPLTISNGALTLRHRIIHAPLTRNRGVPLNPTSTPENPNRIWIPGDLVVDYYAQRATEGGLMISEGIPPSLESNGMPGVPGLFTPEQAAGWKRVVEGVHAKGGIIFCQLWHAGRATIPQMTGSPAVCPSASPRSAIRIPPVGSTEPVPYANHPPIEMSVKHIKQTIKDYCDAAKTAVEIGFDGVEIHGGNGYLPEQFLSSNINKRTDSYGGSPAKRCQFVFELMAEVAAAIGEQNLAIRLSPFGLFNQARGEQRLETWTYLCEGLKKSLPALSYVSFIEPRFEQIFGPEEKDKFLESWGLLDVTLDRFREIFGSTPFFSAGGWDDKNPWGVIESNKYDALLYGRYFISNPDLVHRLKNNLPLTDYDRSRFYGPFEDNAFHYTDYTHAEKQ</sequence>
<reference evidence="5" key="1">
    <citation type="submission" date="2022-12" db="EMBL/GenBank/DDBJ databases">
        <authorList>
            <person name="Petersen C."/>
        </authorList>
    </citation>
    <scope>NUCLEOTIDE SEQUENCE</scope>
    <source>
        <strain evidence="5">IBT 21472</strain>
    </source>
</reference>
<evidence type="ECO:0000313" key="6">
    <source>
        <dbReference type="Proteomes" id="UP001147746"/>
    </source>
</evidence>
<organism evidence="5 6">
    <name type="scientific">Penicillium atrosanguineum</name>
    <dbReference type="NCBI Taxonomy" id="1132637"/>
    <lineage>
        <taxon>Eukaryota</taxon>
        <taxon>Fungi</taxon>
        <taxon>Dikarya</taxon>
        <taxon>Ascomycota</taxon>
        <taxon>Pezizomycotina</taxon>
        <taxon>Eurotiomycetes</taxon>
        <taxon>Eurotiomycetidae</taxon>
        <taxon>Eurotiales</taxon>
        <taxon>Aspergillaceae</taxon>
        <taxon>Penicillium</taxon>
    </lineage>
</organism>
<evidence type="ECO:0000313" key="5">
    <source>
        <dbReference type="EMBL" id="KAJ5324423.1"/>
    </source>
</evidence>
<dbReference type="SUPFAM" id="SSF51395">
    <property type="entry name" value="FMN-linked oxidoreductases"/>
    <property type="match status" value="1"/>
</dbReference>
<proteinExistence type="inferred from homology"/>
<reference evidence="5" key="2">
    <citation type="journal article" date="2023" name="IMA Fungus">
        <title>Comparative genomic study of the Penicillium genus elucidates a diverse pangenome and 15 lateral gene transfer events.</title>
        <authorList>
            <person name="Petersen C."/>
            <person name="Sorensen T."/>
            <person name="Nielsen M.R."/>
            <person name="Sondergaard T.E."/>
            <person name="Sorensen J.L."/>
            <person name="Fitzpatrick D.A."/>
            <person name="Frisvad J.C."/>
            <person name="Nielsen K.L."/>
        </authorList>
    </citation>
    <scope>NUCLEOTIDE SEQUENCE</scope>
    <source>
        <strain evidence="5">IBT 21472</strain>
    </source>
</reference>
<dbReference type="EMBL" id="JAPZBO010000002">
    <property type="protein sequence ID" value="KAJ5324423.1"/>
    <property type="molecule type" value="Genomic_DNA"/>
</dbReference>
<name>A0A9W9U982_9EURO</name>
<evidence type="ECO:0000259" key="4">
    <source>
        <dbReference type="Pfam" id="PF00724"/>
    </source>
</evidence>
<dbReference type="PANTHER" id="PTHR22893">
    <property type="entry name" value="NADH OXIDOREDUCTASE-RELATED"/>
    <property type="match status" value="1"/>
</dbReference>
<dbReference type="GO" id="GO:0016628">
    <property type="term" value="F:oxidoreductase activity, acting on the CH-CH group of donors, NAD or NADP as acceptor"/>
    <property type="evidence" value="ECO:0007669"/>
    <property type="project" value="UniProtKB-ARBA"/>
</dbReference>
<accession>A0A9W9U982</accession>
<keyword evidence="3" id="KW-0560">Oxidoreductase</keyword>
<gene>
    <name evidence="5" type="ORF">N7476_003023</name>
</gene>
<dbReference type="Pfam" id="PF00724">
    <property type="entry name" value="Oxidored_FMN"/>
    <property type="match status" value="1"/>
</dbReference>
<dbReference type="FunFam" id="3.20.20.70:FF:000059">
    <property type="entry name" value="N-ethylmaleimide reductase, FMN-linked"/>
    <property type="match status" value="1"/>
</dbReference>
<dbReference type="InterPro" id="IPR001155">
    <property type="entry name" value="OxRdtase_FMN_N"/>
</dbReference>
<dbReference type="GO" id="GO:0010181">
    <property type="term" value="F:FMN binding"/>
    <property type="evidence" value="ECO:0007669"/>
    <property type="project" value="InterPro"/>
</dbReference>
<dbReference type="InterPro" id="IPR045247">
    <property type="entry name" value="Oye-like"/>
</dbReference>
<dbReference type="InterPro" id="IPR013785">
    <property type="entry name" value="Aldolase_TIM"/>
</dbReference>
<evidence type="ECO:0000256" key="2">
    <source>
        <dbReference type="ARBA" id="ARBA00005979"/>
    </source>
</evidence>
<dbReference type="CDD" id="cd02933">
    <property type="entry name" value="OYE_like_FMN"/>
    <property type="match status" value="1"/>
</dbReference>
<comment type="similarity">
    <text evidence="2">Belongs to the NADH:flavin oxidoreductase/NADH oxidase family.</text>
</comment>
<protein>
    <recommendedName>
        <fullName evidence="4">NADH:flavin oxidoreductase/NADH oxidase N-terminal domain-containing protein</fullName>
    </recommendedName>
</protein>
<dbReference type="PANTHER" id="PTHR22893:SF93">
    <property type="entry name" value="HYPOTHETICAL OXIDOREDUCTASE (EUROFUNG)"/>
    <property type="match status" value="1"/>
</dbReference>
<feature type="domain" description="NADH:flavin oxidoreductase/NADH oxidase N-terminal" evidence="4">
    <location>
        <begin position="13"/>
        <end position="376"/>
    </location>
</feature>
<dbReference type="Gene3D" id="3.20.20.70">
    <property type="entry name" value="Aldolase class I"/>
    <property type="match status" value="1"/>
</dbReference>